<reference evidence="2" key="1">
    <citation type="submission" date="2025-08" db="UniProtKB">
        <authorList>
            <consortium name="Ensembl"/>
        </authorList>
    </citation>
    <scope>IDENTIFICATION</scope>
</reference>
<sequence length="124" mass="13054">MIASSLSDFFSQTFGGCFCGSFVNRLSCSFPPFSFSNAYLPGIGSSPGQPRGRFGAPGAGRGKGRSPAEWGRGGAREEGRREWVRRRPQDPRGADGRSGAEPVSVRGAGEPIRPCSSAGASQRE</sequence>
<evidence type="ECO:0000313" key="3">
    <source>
        <dbReference type="Proteomes" id="UP000694415"/>
    </source>
</evidence>
<keyword evidence="3" id="KW-1185">Reference proteome</keyword>
<name>A0A8C6GG04_MUSSI</name>
<feature type="region of interest" description="Disordered" evidence="1">
    <location>
        <begin position="39"/>
        <end position="124"/>
    </location>
</feature>
<accession>A0A8C6GG04</accession>
<dbReference type="Ensembl" id="ENSMSIT00000006451.1">
    <property type="protein sequence ID" value="ENSMSIP00000005085.1"/>
    <property type="gene ID" value="ENSMSIG00000004632.1"/>
</dbReference>
<evidence type="ECO:0000256" key="1">
    <source>
        <dbReference type="SAM" id="MobiDB-lite"/>
    </source>
</evidence>
<dbReference type="Proteomes" id="UP000694415">
    <property type="component" value="Unplaced"/>
</dbReference>
<organism evidence="2 3">
    <name type="scientific">Mus spicilegus</name>
    <name type="common">Mound-building mouse</name>
    <dbReference type="NCBI Taxonomy" id="10103"/>
    <lineage>
        <taxon>Eukaryota</taxon>
        <taxon>Metazoa</taxon>
        <taxon>Chordata</taxon>
        <taxon>Craniata</taxon>
        <taxon>Vertebrata</taxon>
        <taxon>Euteleostomi</taxon>
        <taxon>Mammalia</taxon>
        <taxon>Eutheria</taxon>
        <taxon>Euarchontoglires</taxon>
        <taxon>Glires</taxon>
        <taxon>Rodentia</taxon>
        <taxon>Myomorpha</taxon>
        <taxon>Muroidea</taxon>
        <taxon>Muridae</taxon>
        <taxon>Murinae</taxon>
        <taxon>Mus</taxon>
        <taxon>Mus</taxon>
    </lineage>
</organism>
<reference evidence="2" key="2">
    <citation type="submission" date="2025-09" db="UniProtKB">
        <authorList>
            <consortium name="Ensembl"/>
        </authorList>
    </citation>
    <scope>IDENTIFICATION</scope>
</reference>
<feature type="compositionally biased region" description="Basic and acidic residues" evidence="1">
    <location>
        <begin position="74"/>
        <end position="95"/>
    </location>
</feature>
<proteinExistence type="predicted"/>
<dbReference type="AlphaFoldDB" id="A0A8C6GG04"/>
<protein>
    <submittedName>
        <fullName evidence="2">Uncharacterized protein</fullName>
    </submittedName>
</protein>
<evidence type="ECO:0000313" key="2">
    <source>
        <dbReference type="Ensembl" id="ENSMSIP00000005085.1"/>
    </source>
</evidence>